<gene>
    <name evidence="1" type="ORF">GGR22_000364</name>
</gene>
<dbReference type="Proteomes" id="UP000555003">
    <property type="component" value="Unassembled WGS sequence"/>
</dbReference>
<organism evidence="1 2">
    <name type="scientific">Flavobacterium gossypii</name>
    <dbReference type="NCBI Taxonomy" id="1646119"/>
    <lineage>
        <taxon>Bacteria</taxon>
        <taxon>Pseudomonadati</taxon>
        <taxon>Bacteroidota</taxon>
        <taxon>Flavobacteriia</taxon>
        <taxon>Flavobacteriales</taxon>
        <taxon>Flavobacteriaceae</taxon>
        <taxon>Flavobacterium</taxon>
    </lineage>
</organism>
<reference evidence="1 2" key="1">
    <citation type="submission" date="2020-08" db="EMBL/GenBank/DDBJ databases">
        <title>Genomic Encyclopedia of Type Strains, Phase IV (KMG-IV): sequencing the most valuable type-strain genomes for metagenomic binning, comparative biology and taxonomic classification.</title>
        <authorList>
            <person name="Goeker M."/>
        </authorList>
    </citation>
    <scope>NUCLEOTIDE SEQUENCE [LARGE SCALE GENOMIC DNA]</scope>
    <source>
        <strain evidence="1 2">DSM 100397</strain>
    </source>
</reference>
<proteinExistence type="predicted"/>
<keyword evidence="2" id="KW-1185">Reference proteome</keyword>
<accession>A0ABR6DKM9</accession>
<dbReference type="EMBL" id="JACJIS010000001">
    <property type="protein sequence ID" value="MBA9072238.1"/>
    <property type="molecule type" value="Genomic_DNA"/>
</dbReference>
<protein>
    <recommendedName>
        <fullName evidence="3">Tetratricopeptide repeat protein</fullName>
    </recommendedName>
</protein>
<evidence type="ECO:0000313" key="1">
    <source>
        <dbReference type="EMBL" id="MBA9072238.1"/>
    </source>
</evidence>
<name>A0ABR6DKM9_9FLAO</name>
<evidence type="ECO:0000313" key="2">
    <source>
        <dbReference type="Proteomes" id="UP000555003"/>
    </source>
</evidence>
<evidence type="ECO:0008006" key="3">
    <source>
        <dbReference type="Google" id="ProtNLM"/>
    </source>
</evidence>
<sequence length="166" mass="19840">MKTATIVFFLFSCLCVRAQNRSRELGYEQPIFDSDTCCWRKLAKNNEYEKAGDLIVSYLKNNKKRSNIHALHWHAGQMFAKAQNDRLAVHYFRKTYNFLYKWFGGEDGKTWYYYAKGTVAFIERDQEKLSKIIKSWDKNLPKDRNYSSLIRLYKNWDSKYLEATEP</sequence>
<comment type="caution">
    <text evidence="1">The sequence shown here is derived from an EMBL/GenBank/DDBJ whole genome shotgun (WGS) entry which is preliminary data.</text>
</comment>
<dbReference type="RefSeq" id="WP_182492335.1">
    <property type="nucleotide sequence ID" value="NZ_JACJIS010000001.1"/>
</dbReference>